<protein>
    <submittedName>
        <fullName evidence="2">SUF system NifU family Fe-S cluster assembly protein</fullName>
    </submittedName>
</protein>
<evidence type="ECO:0000313" key="3">
    <source>
        <dbReference type="Proteomes" id="UP001057025"/>
    </source>
</evidence>
<dbReference type="RefSeq" id="WP_252797446.1">
    <property type="nucleotide sequence ID" value="NZ_CP097118.1"/>
</dbReference>
<evidence type="ECO:0000313" key="2">
    <source>
        <dbReference type="EMBL" id="USS88160.1"/>
    </source>
</evidence>
<dbReference type="Proteomes" id="UP001057025">
    <property type="component" value="Chromosome"/>
</dbReference>
<dbReference type="EMBL" id="CP097118">
    <property type="protein sequence ID" value="USS88160.1"/>
    <property type="molecule type" value="Genomic_DNA"/>
</dbReference>
<dbReference type="Pfam" id="PF01592">
    <property type="entry name" value="NifU_N"/>
    <property type="match status" value="1"/>
</dbReference>
<dbReference type="CDD" id="cd06664">
    <property type="entry name" value="IscU_like"/>
    <property type="match status" value="1"/>
</dbReference>
<sequence length="147" mass="16285">MGLAKLNSLYRQVVLDYGQHPHHFGELETANYQATLRNPSCGDEIKVAMEITDHQIKAIRFSGKGCTISMASTSMLTDLLQGQDVSVATNVISAFKRQLTVEKPDPAEQAQLGDAWLLRSVREFPTRVRCATLGWHVAESILQTAQD</sequence>
<keyword evidence="3" id="KW-1185">Reference proteome</keyword>
<feature type="domain" description="NIF system FeS cluster assembly NifU N-terminal" evidence="1">
    <location>
        <begin position="10"/>
        <end position="130"/>
    </location>
</feature>
<name>A0ABY5BU33_9LACO</name>
<evidence type="ECO:0000259" key="1">
    <source>
        <dbReference type="Pfam" id="PF01592"/>
    </source>
</evidence>
<dbReference type="SUPFAM" id="SSF82649">
    <property type="entry name" value="SufE/NifU"/>
    <property type="match status" value="1"/>
</dbReference>
<dbReference type="Gene3D" id="3.90.1010.10">
    <property type="match status" value="1"/>
</dbReference>
<dbReference type="InterPro" id="IPR002871">
    <property type="entry name" value="NIF_FeS_clus_asmbl_NifU_N"/>
</dbReference>
<proteinExistence type="predicted"/>
<accession>A0ABY5BU33</accession>
<organism evidence="2 3">
    <name type="scientific">Fructilactobacillus hinvesii</name>
    <dbReference type="NCBI Taxonomy" id="2940300"/>
    <lineage>
        <taxon>Bacteria</taxon>
        <taxon>Bacillati</taxon>
        <taxon>Bacillota</taxon>
        <taxon>Bacilli</taxon>
        <taxon>Lactobacillales</taxon>
        <taxon>Lactobacillaceae</taxon>
        <taxon>Fructilactobacillus</taxon>
    </lineage>
</organism>
<reference evidence="2" key="1">
    <citation type="submission" date="2022-05" db="EMBL/GenBank/DDBJ databases">
        <authorList>
            <person name="Oliphant S.A."/>
            <person name="Watson-Haigh N.S."/>
            <person name="Sumby K.M."/>
            <person name="Gardner J.M."/>
            <person name="Jiranek V."/>
        </authorList>
    </citation>
    <scope>NUCLEOTIDE SEQUENCE</scope>
    <source>
        <strain evidence="2">KI11_C11</strain>
    </source>
</reference>
<gene>
    <name evidence="2" type="ORF">M3M39_01365</name>
</gene>
<dbReference type="NCBIfam" id="TIGR01994">
    <property type="entry name" value="SUF_scaf_2"/>
    <property type="match status" value="1"/>
</dbReference>
<dbReference type="PANTHER" id="PTHR10093">
    <property type="entry name" value="IRON-SULFUR CLUSTER ASSEMBLY ENZYME NIFU HOMOLOG"/>
    <property type="match status" value="1"/>
</dbReference>